<name>A0A8H4P7I0_9HYPO</name>
<comment type="caution">
    <text evidence="2">The sequence shown here is derived from an EMBL/GenBank/DDBJ whole genome shotgun (WGS) entry which is preliminary data.</text>
</comment>
<accession>A0A8H4P7I0</accession>
<organism evidence="2 3">
    <name type="scientific">Fusarium albosuccineum</name>
    <dbReference type="NCBI Taxonomy" id="1237068"/>
    <lineage>
        <taxon>Eukaryota</taxon>
        <taxon>Fungi</taxon>
        <taxon>Dikarya</taxon>
        <taxon>Ascomycota</taxon>
        <taxon>Pezizomycotina</taxon>
        <taxon>Sordariomycetes</taxon>
        <taxon>Hypocreomycetidae</taxon>
        <taxon>Hypocreales</taxon>
        <taxon>Nectriaceae</taxon>
        <taxon>Fusarium</taxon>
        <taxon>Fusarium decemcellulare species complex</taxon>
    </lineage>
</organism>
<keyword evidence="3" id="KW-1185">Reference proteome</keyword>
<evidence type="ECO:0000256" key="1">
    <source>
        <dbReference type="SAM" id="MobiDB-lite"/>
    </source>
</evidence>
<gene>
    <name evidence="2" type="ORF">FALBO_7846</name>
</gene>
<evidence type="ECO:0000313" key="3">
    <source>
        <dbReference type="Proteomes" id="UP000554235"/>
    </source>
</evidence>
<protein>
    <submittedName>
        <fullName evidence="2">Uncharacterized protein</fullName>
    </submittedName>
</protein>
<reference evidence="2 3" key="1">
    <citation type="submission" date="2020-01" db="EMBL/GenBank/DDBJ databases">
        <title>Identification and distribution of gene clusters putatively required for synthesis of sphingolipid metabolism inhibitors in phylogenetically diverse species of the filamentous fungus Fusarium.</title>
        <authorList>
            <person name="Kim H.-S."/>
            <person name="Busman M."/>
            <person name="Brown D.W."/>
            <person name="Divon H."/>
            <person name="Uhlig S."/>
            <person name="Proctor R.H."/>
        </authorList>
    </citation>
    <scope>NUCLEOTIDE SEQUENCE [LARGE SCALE GENOMIC DNA]</scope>
    <source>
        <strain evidence="2 3">NRRL 20459</strain>
    </source>
</reference>
<dbReference type="Proteomes" id="UP000554235">
    <property type="component" value="Unassembled WGS sequence"/>
</dbReference>
<sequence length="414" mass="46471">MTEQTCTKAEALVAAPPHLDRVDFTGIVNDANAASNQEPKQKISQTNGLSTREKHLLSDLASAWMDIGNKGQLVLTRDALNENVVLPTVKRKSIEESTIQAGVWRVDLPPYEKGHSATRAKAICQGGSKKRKRHDNDDHDDHDETDKRQLVRQQGEEARLAAAIDESKGCVKWEYKDRCAQLASNKYVNFGGETEDSIKAECVAHLDEQERQQVKDHNLLLIKALARRRIKRWANAGTTATTWGQVDLGDTLVTHPLLQPKLICNKIRALRDECIRILELLSDQPVVKIFISTERIDGNRPRLVAMVVSATTKPAHTALEPLTFNKVPVRKRDVKATAYTLCFIEPMVGNRSSGFQEFVRREFVFYAVRHLSTKNRVAPVAQQASPDVFLHILDVEGYVLELRTLRTTCWIGAS</sequence>
<proteinExistence type="predicted"/>
<dbReference type="AlphaFoldDB" id="A0A8H4P7I0"/>
<dbReference type="EMBL" id="JAADYS010001055">
    <property type="protein sequence ID" value="KAF4465314.1"/>
    <property type="molecule type" value="Genomic_DNA"/>
</dbReference>
<feature type="region of interest" description="Disordered" evidence="1">
    <location>
        <begin position="115"/>
        <end position="154"/>
    </location>
</feature>
<feature type="compositionally biased region" description="Basic and acidic residues" evidence="1">
    <location>
        <begin position="134"/>
        <end position="154"/>
    </location>
</feature>
<evidence type="ECO:0000313" key="2">
    <source>
        <dbReference type="EMBL" id="KAF4465314.1"/>
    </source>
</evidence>